<dbReference type="GO" id="GO:0005524">
    <property type="term" value="F:ATP binding"/>
    <property type="evidence" value="ECO:0007669"/>
    <property type="project" value="UniProtKB-KW"/>
</dbReference>
<comment type="cofactor">
    <cofactor evidence="5">
        <name>Mg(2+)</name>
        <dbReference type="ChEBI" id="CHEBI:18420"/>
    </cofactor>
</comment>
<dbReference type="NCBIfam" id="TIGR02727">
    <property type="entry name" value="MTHFS_bact"/>
    <property type="match status" value="1"/>
</dbReference>
<reference evidence="6" key="2">
    <citation type="submission" date="2021-04" db="EMBL/GenBank/DDBJ databases">
        <authorList>
            <person name="Gilroy R."/>
        </authorList>
    </citation>
    <scope>NUCLEOTIDE SEQUENCE</scope>
    <source>
        <strain evidence="6">ChiHjej8B7-3636</strain>
    </source>
</reference>
<evidence type="ECO:0000256" key="4">
    <source>
        <dbReference type="PIRSR" id="PIRSR006806-1"/>
    </source>
</evidence>
<evidence type="ECO:0000256" key="5">
    <source>
        <dbReference type="RuleBase" id="RU361279"/>
    </source>
</evidence>
<dbReference type="AlphaFoldDB" id="A0A9D2H780"/>
<dbReference type="Pfam" id="PF01812">
    <property type="entry name" value="5-FTHF_cyc-lig"/>
    <property type="match status" value="1"/>
</dbReference>
<organism evidence="6 7">
    <name type="scientific">Candidatus Microbacterium stercoravium</name>
    <dbReference type="NCBI Taxonomy" id="2838697"/>
    <lineage>
        <taxon>Bacteria</taxon>
        <taxon>Bacillati</taxon>
        <taxon>Actinomycetota</taxon>
        <taxon>Actinomycetes</taxon>
        <taxon>Micrococcales</taxon>
        <taxon>Microbacteriaceae</taxon>
        <taxon>Microbacterium</taxon>
    </lineage>
</organism>
<evidence type="ECO:0000256" key="3">
    <source>
        <dbReference type="ARBA" id="ARBA00022840"/>
    </source>
</evidence>
<dbReference type="InterPro" id="IPR024185">
    <property type="entry name" value="FTHF_cligase-like_sf"/>
</dbReference>
<dbReference type="InterPro" id="IPR037171">
    <property type="entry name" value="NagB/RpiA_transferase-like"/>
</dbReference>
<dbReference type="EMBL" id="DXAM01000125">
    <property type="protein sequence ID" value="HJA04946.1"/>
    <property type="molecule type" value="Genomic_DNA"/>
</dbReference>
<dbReference type="InterPro" id="IPR002698">
    <property type="entry name" value="FTHF_cligase"/>
</dbReference>
<dbReference type="EC" id="6.3.3.2" evidence="5"/>
<gene>
    <name evidence="6" type="ORF">H9800_08830</name>
</gene>
<feature type="binding site" evidence="4">
    <location>
        <begin position="9"/>
        <end position="13"/>
    </location>
    <ligand>
        <name>ATP</name>
        <dbReference type="ChEBI" id="CHEBI:30616"/>
    </ligand>
</feature>
<keyword evidence="6" id="KW-0436">Ligase</keyword>
<sequence>MTADARTDKRDLRRRIRQQRAGLSAAERGSADAAIARQASALITRAGARTIACYLSAPTEPPTRALIAWAKEHGVRVLLPISRPNGVLDWGEHTAHERVNELGVPETTSPPLGPGALGTAEIVFAPAAAADLEGHRLGWGGGYYDRALARSDSRAPVYAVLYDLDVVAHVPHEHHDVPISGAVTPTRTMSFER</sequence>
<proteinExistence type="inferred from homology"/>
<dbReference type="GO" id="GO:0035999">
    <property type="term" value="P:tetrahydrofolate interconversion"/>
    <property type="evidence" value="ECO:0007669"/>
    <property type="project" value="TreeGrafter"/>
</dbReference>
<accession>A0A9D2H780</accession>
<reference evidence="6" key="1">
    <citation type="journal article" date="2021" name="PeerJ">
        <title>Extensive microbial diversity within the chicken gut microbiome revealed by metagenomics and culture.</title>
        <authorList>
            <person name="Gilroy R."/>
            <person name="Ravi A."/>
            <person name="Getino M."/>
            <person name="Pursley I."/>
            <person name="Horton D.L."/>
            <person name="Alikhan N.F."/>
            <person name="Baker D."/>
            <person name="Gharbi K."/>
            <person name="Hall N."/>
            <person name="Watson M."/>
            <person name="Adriaenssens E.M."/>
            <person name="Foster-Nyarko E."/>
            <person name="Jarju S."/>
            <person name="Secka A."/>
            <person name="Antonio M."/>
            <person name="Oren A."/>
            <person name="Chaudhuri R.R."/>
            <person name="La Ragione R."/>
            <person name="Hildebrand F."/>
            <person name="Pallen M.J."/>
        </authorList>
    </citation>
    <scope>NUCLEOTIDE SEQUENCE</scope>
    <source>
        <strain evidence="6">ChiHjej8B7-3636</strain>
    </source>
</reference>
<dbReference type="PANTHER" id="PTHR23407:SF1">
    <property type="entry name" value="5-FORMYLTETRAHYDROFOLATE CYCLO-LIGASE"/>
    <property type="match status" value="1"/>
</dbReference>
<comment type="caution">
    <text evidence="6">The sequence shown here is derived from an EMBL/GenBank/DDBJ whole genome shotgun (WGS) entry which is preliminary data.</text>
</comment>
<keyword evidence="3 4" id="KW-0067">ATP-binding</keyword>
<dbReference type="GO" id="GO:0030272">
    <property type="term" value="F:5-formyltetrahydrofolate cyclo-ligase activity"/>
    <property type="evidence" value="ECO:0007669"/>
    <property type="project" value="UniProtKB-EC"/>
</dbReference>
<keyword evidence="2 4" id="KW-0547">Nucleotide-binding</keyword>
<dbReference type="PANTHER" id="PTHR23407">
    <property type="entry name" value="ATPASE INHIBITOR/5-FORMYLTETRAHYDROFOLATE CYCLO-LIGASE"/>
    <property type="match status" value="1"/>
</dbReference>
<keyword evidence="5" id="KW-0460">Magnesium</keyword>
<comment type="catalytic activity">
    <reaction evidence="5">
        <text>(6S)-5-formyl-5,6,7,8-tetrahydrofolate + ATP = (6R)-5,10-methenyltetrahydrofolate + ADP + phosphate</text>
        <dbReference type="Rhea" id="RHEA:10488"/>
        <dbReference type="ChEBI" id="CHEBI:30616"/>
        <dbReference type="ChEBI" id="CHEBI:43474"/>
        <dbReference type="ChEBI" id="CHEBI:57455"/>
        <dbReference type="ChEBI" id="CHEBI:57457"/>
        <dbReference type="ChEBI" id="CHEBI:456216"/>
        <dbReference type="EC" id="6.3.3.2"/>
    </reaction>
</comment>
<keyword evidence="5" id="KW-0479">Metal-binding</keyword>
<dbReference type="GO" id="GO:0046872">
    <property type="term" value="F:metal ion binding"/>
    <property type="evidence" value="ECO:0007669"/>
    <property type="project" value="UniProtKB-KW"/>
</dbReference>
<evidence type="ECO:0000256" key="2">
    <source>
        <dbReference type="ARBA" id="ARBA00022741"/>
    </source>
</evidence>
<feature type="binding site" evidence="4">
    <location>
        <begin position="136"/>
        <end position="144"/>
    </location>
    <ligand>
        <name>ATP</name>
        <dbReference type="ChEBI" id="CHEBI:30616"/>
    </ligand>
</feature>
<evidence type="ECO:0000313" key="6">
    <source>
        <dbReference type="EMBL" id="HJA04946.1"/>
    </source>
</evidence>
<name>A0A9D2H780_9MICO</name>
<feature type="binding site" evidence="4">
    <location>
        <position position="60"/>
    </location>
    <ligand>
        <name>substrate</name>
    </ligand>
</feature>
<evidence type="ECO:0000256" key="1">
    <source>
        <dbReference type="ARBA" id="ARBA00010638"/>
    </source>
</evidence>
<protein>
    <recommendedName>
        <fullName evidence="5">5-formyltetrahydrofolate cyclo-ligase</fullName>
        <ecNumber evidence="5">6.3.3.2</ecNumber>
    </recommendedName>
</protein>
<evidence type="ECO:0000313" key="7">
    <source>
        <dbReference type="Proteomes" id="UP000824220"/>
    </source>
</evidence>
<dbReference type="GO" id="GO:0009396">
    <property type="term" value="P:folic acid-containing compound biosynthetic process"/>
    <property type="evidence" value="ECO:0007669"/>
    <property type="project" value="TreeGrafter"/>
</dbReference>
<dbReference type="PIRSF" id="PIRSF006806">
    <property type="entry name" value="FTHF_cligase"/>
    <property type="match status" value="1"/>
</dbReference>
<dbReference type="Proteomes" id="UP000824220">
    <property type="component" value="Unassembled WGS sequence"/>
</dbReference>
<dbReference type="Gene3D" id="3.40.50.10420">
    <property type="entry name" value="NagB/RpiA/CoA transferase-like"/>
    <property type="match status" value="1"/>
</dbReference>
<feature type="binding site" evidence="4">
    <location>
        <position position="55"/>
    </location>
    <ligand>
        <name>substrate</name>
    </ligand>
</feature>
<dbReference type="SUPFAM" id="SSF100950">
    <property type="entry name" value="NagB/RpiA/CoA transferase-like"/>
    <property type="match status" value="1"/>
</dbReference>
<comment type="similarity">
    <text evidence="1 5">Belongs to the 5-formyltetrahydrofolate cyclo-ligase family.</text>
</comment>